<dbReference type="RefSeq" id="WP_060536231.1">
    <property type="nucleotide sequence ID" value="NZ_CP013023.1"/>
</dbReference>
<reference evidence="3" key="1">
    <citation type="submission" date="2015-10" db="EMBL/GenBank/DDBJ databases">
        <title>Genome of Paenibacillus bovis sp. nov.</title>
        <authorList>
            <person name="Wu Z."/>
            <person name="Gao C."/>
            <person name="Liu Z."/>
            <person name="Zheng H."/>
        </authorList>
    </citation>
    <scope>NUCLEOTIDE SEQUENCE [LARGE SCALE GENOMIC DNA]</scope>
    <source>
        <strain evidence="3">BD3526</strain>
    </source>
</reference>
<proteinExistence type="predicted"/>
<reference evidence="2 3" key="2">
    <citation type="journal article" date="2016" name="Int. J. Syst. Evol. Microbiol.">
        <title>Paenibacillus bovis sp. nov., isolated from raw yak (Bos grunniens) milk.</title>
        <authorList>
            <person name="Gao C."/>
            <person name="Han J."/>
            <person name="Liu Z."/>
            <person name="Xu X."/>
            <person name="Hang F."/>
            <person name="Wu Z."/>
        </authorList>
    </citation>
    <scope>NUCLEOTIDE SEQUENCE [LARGE SCALE GENOMIC DNA]</scope>
    <source>
        <strain evidence="2 3">BD3526</strain>
    </source>
</reference>
<organism evidence="2 3">
    <name type="scientific">Paenibacillus bovis</name>
    <dbReference type="NCBI Taxonomy" id="1616788"/>
    <lineage>
        <taxon>Bacteria</taxon>
        <taxon>Bacillati</taxon>
        <taxon>Bacillota</taxon>
        <taxon>Bacilli</taxon>
        <taxon>Bacillales</taxon>
        <taxon>Paenibacillaceae</taxon>
        <taxon>Paenibacillus</taxon>
    </lineage>
</organism>
<evidence type="ECO:0008006" key="4">
    <source>
        <dbReference type="Google" id="ProtNLM"/>
    </source>
</evidence>
<gene>
    <name evidence="2" type="ORF">AR543_20480</name>
</gene>
<keyword evidence="3" id="KW-1185">Reference proteome</keyword>
<feature type="coiled-coil region" evidence="1">
    <location>
        <begin position="307"/>
        <end position="344"/>
    </location>
</feature>
<dbReference type="OrthoDB" id="1822804at2"/>
<dbReference type="Proteomes" id="UP000078148">
    <property type="component" value="Chromosome"/>
</dbReference>
<dbReference type="InterPro" id="IPR047676">
    <property type="entry name" value="FxLYD_dom"/>
</dbReference>
<keyword evidence="1" id="KW-0175">Coiled coil</keyword>
<dbReference type="STRING" id="1616788.AR543_20480"/>
<name>A0A172ZLZ5_9BACL</name>
<dbReference type="KEGG" id="pbv:AR543_20480"/>
<evidence type="ECO:0000313" key="3">
    <source>
        <dbReference type="Proteomes" id="UP000078148"/>
    </source>
</evidence>
<accession>A0A172ZLZ5</accession>
<evidence type="ECO:0000313" key="2">
    <source>
        <dbReference type="EMBL" id="ANF98150.1"/>
    </source>
</evidence>
<sequence length="445" mass="49886">MIHCHVCGAPQQEDAVFCSRCGIRLTEDTEPDQADATQAAPDALELLQQNILPNQPAEPVAALPAEPVAALLEDTPTAANTESLLPSRHHPRHPMMWITPVLLLLITGAALWWAYQHELQQNQQAIQLQQQAQKLALQSKYKEAENTINQALALRPQEPSFTTDLNLIQKADRLHTKLTAVSGRLKNNQLDSAEHSLGILEKELSGRTEPLFRPEQKLAEQNRNQLSILTIKKELDNLNDVESLAYKLDEVDRLDTKDAQEVHDLIINKIVLLTLKQAEELIQDSSFDEAAQIVQTAIEYTGSQQKLKDMQTRIRSEQQAFEKAEQERIRAAQQMAEAEDLKNRTEGVQVSQVTTSVTEYGDLDTTGIVENTATQPIYGITIHYSLYDANGAYLSSSTTSTDPYYLEPGETASFSAYDYGYGWYDQVQVQLDQVTWYLDEGGSHE</sequence>
<protein>
    <recommendedName>
        <fullName evidence="4">Zinc-ribbon domain-containing protein</fullName>
    </recommendedName>
</protein>
<dbReference type="EMBL" id="CP013023">
    <property type="protein sequence ID" value="ANF98150.1"/>
    <property type="molecule type" value="Genomic_DNA"/>
</dbReference>
<dbReference type="AlphaFoldDB" id="A0A172ZLZ5"/>
<evidence type="ECO:0000256" key="1">
    <source>
        <dbReference type="SAM" id="Coils"/>
    </source>
</evidence>
<dbReference type="NCBIfam" id="NF038353">
    <property type="entry name" value="FxLYD_dom"/>
    <property type="match status" value="1"/>
</dbReference>